<dbReference type="Gramene" id="PNW72065">
    <property type="protein sequence ID" value="PNW72065"/>
    <property type="gene ID" value="CHLRE_16g683954v5"/>
</dbReference>
<feature type="compositionally biased region" description="Basic and acidic residues" evidence="1">
    <location>
        <begin position="26"/>
        <end position="40"/>
    </location>
</feature>
<organism evidence="2 3">
    <name type="scientific">Chlamydomonas reinhardtii</name>
    <name type="common">Chlamydomonas smithii</name>
    <dbReference type="NCBI Taxonomy" id="3055"/>
    <lineage>
        <taxon>Eukaryota</taxon>
        <taxon>Viridiplantae</taxon>
        <taxon>Chlorophyta</taxon>
        <taxon>core chlorophytes</taxon>
        <taxon>Chlorophyceae</taxon>
        <taxon>CS clade</taxon>
        <taxon>Chlamydomonadales</taxon>
        <taxon>Chlamydomonadaceae</taxon>
        <taxon>Chlamydomonas</taxon>
    </lineage>
</organism>
<evidence type="ECO:0000313" key="2">
    <source>
        <dbReference type="EMBL" id="PNW72065.1"/>
    </source>
</evidence>
<dbReference type="InParanoid" id="A0A2K3CUW4"/>
<dbReference type="Proteomes" id="UP000006906">
    <property type="component" value="Chromosome 16"/>
</dbReference>
<dbReference type="EMBL" id="CM008977">
    <property type="protein sequence ID" value="PNW72065.1"/>
    <property type="molecule type" value="Genomic_DNA"/>
</dbReference>
<protein>
    <submittedName>
        <fullName evidence="2">Uncharacterized protein</fullName>
    </submittedName>
</protein>
<reference evidence="2 3" key="1">
    <citation type="journal article" date="2007" name="Science">
        <title>The Chlamydomonas genome reveals the evolution of key animal and plant functions.</title>
        <authorList>
            <person name="Merchant S.S."/>
            <person name="Prochnik S.E."/>
            <person name="Vallon O."/>
            <person name="Harris E.H."/>
            <person name="Karpowicz S.J."/>
            <person name="Witman G.B."/>
            <person name="Terry A."/>
            <person name="Salamov A."/>
            <person name="Fritz-Laylin L.K."/>
            <person name="Marechal-Drouard L."/>
            <person name="Marshall W.F."/>
            <person name="Qu L.H."/>
            <person name="Nelson D.R."/>
            <person name="Sanderfoot A.A."/>
            <person name="Spalding M.H."/>
            <person name="Kapitonov V.V."/>
            <person name="Ren Q."/>
            <person name="Ferris P."/>
            <person name="Lindquist E."/>
            <person name="Shapiro H."/>
            <person name="Lucas S.M."/>
            <person name="Grimwood J."/>
            <person name="Schmutz J."/>
            <person name="Cardol P."/>
            <person name="Cerutti H."/>
            <person name="Chanfreau G."/>
            <person name="Chen C.L."/>
            <person name="Cognat V."/>
            <person name="Croft M.T."/>
            <person name="Dent R."/>
            <person name="Dutcher S."/>
            <person name="Fernandez E."/>
            <person name="Fukuzawa H."/>
            <person name="Gonzalez-Ballester D."/>
            <person name="Gonzalez-Halphen D."/>
            <person name="Hallmann A."/>
            <person name="Hanikenne M."/>
            <person name="Hippler M."/>
            <person name="Inwood W."/>
            <person name="Jabbari K."/>
            <person name="Kalanon M."/>
            <person name="Kuras R."/>
            <person name="Lefebvre P.A."/>
            <person name="Lemaire S.D."/>
            <person name="Lobanov A.V."/>
            <person name="Lohr M."/>
            <person name="Manuell A."/>
            <person name="Meier I."/>
            <person name="Mets L."/>
            <person name="Mittag M."/>
            <person name="Mittelmeier T."/>
            <person name="Moroney J.V."/>
            <person name="Moseley J."/>
            <person name="Napoli C."/>
            <person name="Nedelcu A.M."/>
            <person name="Niyogi K."/>
            <person name="Novoselov S.V."/>
            <person name="Paulsen I.T."/>
            <person name="Pazour G."/>
            <person name="Purton S."/>
            <person name="Ral J.P."/>
            <person name="Riano-Pachon D.M."/>
            <person name="Riekhof W."/>
            <person name="Rymarquis L."/>
            <person name="Schroda M."/>
            <person name="Stern D."/>
            <person name="Umen J."/>
            <person name="Willows R."/>
            <person name="Wilson N."/>
            <person name="Zimmer S.L."/>
            <person name="Allmer J."/>
            <person name="Balk J."/>
            <person name="Bisova K."/>
            <person name="Chen C.J."/>
            <person name="Elias M."/>
            <person name="Gendler K."/>
            <person name="Hauser C."/>
            <person name="Lamb M.R."/>
            <person name="Ledford H."/>
            <person name="Long J.C."/>
            <person name="Minagawa J."/>
            <person name="Page M.D."/>
            <person name="Pan J."/>
            <person name="Pootakham W."/>
            <person name="Roje S."/>
            <person name="Rose A."/>
            <person name="Stahlberg E."/>
            <person name="Terauchi A.M."/>
            <person name="Yang P."/>
            <person name="Ball S."/>
            <person name="Bowler C."/>
            <person name="Dieckmann C.L."/>
            <person name="Gladyshev V.N."/>
            <person name="Green P."/>
            <person name="Jorgensen R."/>
            <person name="Mayfield S."/>
            <person name="Mueller-Roeber B."/>
            <person name="Rajamani S."/>
            <person name="Sayre R.T."/>
            <person name="Brokstein P."/>
            <person name="Dubchak I."/>
            <person name="Goodstein D."/>
            <person name="Hornick L."/>
            <person name="Huang Y.W."/>
            <person name="Jhaveri J."/>
            <person name="Luo Y."/>
            <person name="Martinez D."/>
            <person name="Ngau W.C."/>
            <person name="Otillar B."/>
            <person name="Poliakov A."/>
            <person name="Porter A."/>
            <person name="Szajkowski L."/>
            <person name="Werner G."/>
            <person name="Zhou K."/>
            <person name="Grigoriev I.V."/>
            <person name="Rokhsar D.S."/>
            <person name="Grossman A.R."/>
        </authorList>
    </citation>
    <scope>NUCLEOTIDE SEQUENCE [LARGE SCALE GENOMIC DNA]</scope>
    <source>
        <strain evidence="3">CC-503</strain>
    </source>
</reference>
<gene>
    <name evidence="2" type="ORF">CHLRE_16g683954v5</name>
</gene>
<dbReference type="AlphaFoldDB" id="A0A2K3CUW4"/>
<evidence type="ECO:0000256" key="1">
    <source>
        <dbReference type="SAM" id="MobiDB-lite"/>
    </source>
</evidence>
<dbReference type="GeneID" id="66056732"/>
<feature type="region of interest" description="Disordered" evidence="1">
    <location>
        <begin position="1"/>
        <end position="54"/>
    </location>
</feature>
<proteinExistence type="predicted"/>
<sequence length="54" mass="5416">MRPVKSPSSGSTGPGGSGPGPSSCSVHERSGAGEQGHIEEDSAASPKKRRRRAG</sequence>
<name>A0A2K3CUW4_CHLRE</name>
<dbReference type="RefSeq" id="XP_042915964.1">
    <property type="nucleotide sequence ID" value="XM_043071503.1"/>
</dbReference>
<feature type="compositionally biased region" description="Low complexity" evidence="1">
    <location>
        <begin position="1"/>
        <end position="11"/>
    </location>
</feature>
<dbReference type="KEGG" id="cre:CHLRE_16g683954v5"/>
<accession>A0A2K3CUW4</accession>
<keyword evidence="3" id="KW-1185">Reference proteome</keyword>
<evidence type="ECO:0000313" key="3">
    <source>
        <dbReference type="Proteomes" id="UP000006906"/>
    </source>
</evidence>